<evidence type="ECO:0000313" key="3">
    <source>
        <dbReference type="Proteomes" id="UP001451303"/>
    </source>
</evidence>
<organism evidence="2 3">
    <name type="scientific">Neurospora intermedia</name>
    <dbReference type="NCBI Taxonomy" id="5142"/>
    <lineage>
        <taxon>Eukaryota</taxon>
        <taxon>Fungi</taxon>
        <taxon>Dikarya</taxon>
        <taxon>Ascomycota</taxon>
        <taxon>Pezizomycotina</taxon>
        <taxon>Sordariomycetes</taxon>
        <taxon>Sordariomycetidae</taxon>
        <taxon>Sordariales</taxon>
        <taxon>Sordariaceae</taxon>
        <taxon>Neurospora</taxon>
    </lineage>
</organism>
<accession>A0ABR3DS19</accession>
<protein>
    <submittedName>
        <fullName evidence="2">Uncharacterized protein</fullName>
    </submittedName>
</protein>
<proteinExistence type="predicted"/>
<name>A0ABR3DS19_NEUIN</name>
<reference evidence="2 3" key="1">
    <citation type="submission" date="2023-09" db="EMBL/GenBank/DDBJ databases">
        <title>Multi-omics analysis of a traditional fermented food reveals byproduct-associated fungal strains for waste-to-food upcycling.</title>
        <authorList>
            <consortium name="Lawrence Berkeley National Laboratory"/>
            <person name="Rekdal V.M."/>
            <person name="Villalobos-Escobedo J.M."/>
            <person name="Rodriguez-Valeron N."/>
            <person name="Garcia M.O."/>
            <person name="Vasquez D.P."/>
            <person name="Damayanti I."/>
            <person name="Sorensen P.M."/>
            <person name="Baidoo E.E."/>
            <person name="De Carvalho A.C."/>
            <person name="Riley R."/>
            <person name="Lipzen A."/>
            <person name="He G."/>
            <person name="Yan M."/>
            <person name="Haridas S."/>
            <person name="Daum C."/>
            <person name="Yoshinaga Y."/>
            <person name="Ng V."/>
            <person name="Grigoriev I.V."/>
            <person name="Munk R."/>
            <person name="Nuraida L."/>
            <person name="Wijaya C.H."/>
            <person name="Morales P.-C."/>
            <person name="Keasling J.D."/>
        </authorList>
    </citation>
    <scope>NUCLEOTIDE SEQUENCE [LARGE SCALE GENOMIC DNA]</scope>
    <source>
        <strain evidence="2 3">FGSC 2613</strain>
    </source>
</reference>
<dbReference type="Proteomes" id="UP001451303">
    <property type="component" value="Unassembled WGS sequence"/>
</dbReference>
<feature type="region of interest" description="Disordered" evidence="1">
    <location>
        <begin position="36"/>
        <end position="69"/>
    </location>
</feature>
<sequence length="69" mass="7828">MINAPSIDGRAWCYARNRAPRLRCPKRYQGVIRGRAAHAETPTEMASNDRSQPHFAEQVRPCRASGRPH</sequence>
<evidence type="ECO:0000313" key="2">
    <source>
        <dbReference type="EMBL" id="KAL0475456.1"/>
    </source>
</evidence>
<comment type="caution">
    <text evidence="2">The sequence shown here is derived from an EMBL/GenBank/DDBJ whole genome shotgun (WGS) entry which is preliminary data.</text>
</comment>
<keyword evidence="3" id="KW-1185">Reference proteome</keyword>
<evidence type="ECO:0000256" key="1">
    <source>
        <dbReference type="SAM" id="MobiDB-lite"/>
    </source>
</evidence>
<gene>
    <name evidence="2" type="ORF">QR685DRAFT_568242</name>
</gene>
<dbReference type="EMBL" id="JAVLET010000001">
    <property type="protein sequence ID" value="KAL0475456.1"/>
    <property type="molecule type" value="Genomic_DNA"/>
</dbReference>